<dbReference type="RefSeq" id="WP_093253779.1">
    <property type="nucleotide sequence ID" value="NZ_FNQM01000006.1"/>
</dbReference>
<accession>A0A1H4C4K7</accession>
<dbReference type="OrthoDB" id="7274522at2"/>
<feature type="signal peptide" evidence="1">
    <location>
        <begin position="1"/>
        <end position="19"/>
    </location>
</feature>
<dbReference type="AlphaFoldDB" id="A0A1H4C4K7"/>
<feature type="chain" id="PRO_5011558761" evidence="1">
    <location>
        <begin position="20"/>
        <end position="99"/>
    </location>
</feature>
<sequence>MNRLVALAPLLLLAAPSHAAMAQAGAAQPCPITYPQFYAAVRHDDLATCPAELEGPSRFCRLVAGANGQEHVFVFTVEGAQCLLDVRAFTPGSVTLASR</sequence>
<keyword evidence="1" id="KW-0732">Signal</keyword>
<evidence type="ECO:0000256" key="1">
    <source>
        <dbReference type="SAM" id="SignalP"/>
    </source>
</evidence>
<dbReference type="EMBL" id="FNQM01000006">
    <property type="protein sequence ID" value="SEA55306.1"/>
    <property type="molecule type" value="Genomic_DNA"/>
</dbReference>
<gene>
    <name evidence="2" type="ORF">SAMN05444370_106199</name>
</gene>
<evidence type="ECO:0000313" key="2">
    <source>
        <dbReference type="EMBL" id="SEA55306.1"/>
    </source>
</evidence>
<reference evidence="2 3" key="1">
    <citation type="submission" date="2016-10" db="EMBL/GenBank/DDBJ databases">
        <authorList>
            <person name="de Groot N.N."/>
        </authorList>
    </citation>
    <scope>NUCLEOTIDE SEQUENCE [LARGE SCALE GENOMIC DNA]</scope>
    <source>
        <strain evidence="2 3">DSM 15345</strain>
    </source>
</reference>
<name>A0A1H4C4K7_9RHOB</name>
<dbReference type="Proteomes" id="UP000198703">
    <property type="component" value="Unassembled WGS sequence"/>
</dbReference>
<protein>
    <submittedName>
        <fullName evidence="2">Uncharacterized protein</fullName>
    </submittedName>
</protein>
<evidence type="ECO:0000313" key="3">
    <source>
        <dbReference type="Proteomes" id="UP000198703"/>
    </source>
</evidence>
<dbReference type="STRING" id="89524.SAMN05444370_106199"/>
<keyword evidence="3" id="KW-1185">Reference proteome</keyword>
<proteinExistence type="predicted"/>
<organism evidence="2 3">
    <name type="scientific">Rubrimonas cliftonensis</name>
    <dbReference type="NCBI Taxonomy" id="89524"/>
    <lineage>
        <taxon>Bacteria</taxon>
        <taxon>Pseudomonadati</taxon>
        <taxon>Pseudomonadota</taxon>
        <taxon>Alphaproteobacteria</taxon>
        <taxon>Rhodobacterales</taxon>
        <taxon>Paracoccaceae</taxon>
        <taxon>Rubrimonas</taxon>
    </lineage>
</organism>